<organism evidence="1">
    <name type="scientific">Glycine soja</name>
    <name type="common">Wild soybean</name>
    <dbReference type="NCBI Taxonomy" id="3848"/>
    <lineage>
        <taxon>Eukaryota</taxon>
        <taxon>Viridiplantae</taxon>
        <taxon>Streptophyta</taxon>
        <taxon>Embryophyta</taxon>
        <taxon>Tracheophyta</taxon>
        <taxon>Spermatophyta</taxon>
        <taxon>Magnoliopsida</taxon>
        <taxon>eudicotyledons</taxon>
        <taxon>Gunneridae</taxon>
        <taxon>Pentapetalae</taxon>
        <taxon>rosids</taxon>
        <taxon>fabids</taxon>
        <taxon>Fabales</taxon>
        <taxon>Fabaceae</taxon>
        <taxon>Papilionoideae</taxon>
        <taxon>50 kb inversion clade</taxon>
        <taxon>NPAAA clade</taxon>
        <taxon>indigoferoid/millettioid clade</taxon>
        <taxon>Phaseoleae</taxon>
        <taxon>Glycine</taxon>
        <taxon>Glycine subgen. Soja</taxon>
    </lineage>
</organism>
<evidence type="ECO:0000313" key="1">
    <source>
        <dbReference type="EMBL" id="KHN08330.1"/>
    </source>
</evidence>
<accession>A0A0B2PGH2</accession>
<dbReference type="EMBL" id="KN666086">
    <property type="protein sequence ID" value="KHN08330.1"/>
    <property type="molecule type" value="Genomic_DNA"/>
</dbReference>
<sequence length="114" mass="12897">MMPTCRAKLSASRGFSSTDRVVLSSSYSEPIVFGWRKCLCDDREMLVTLHGSKNTRGMESYCNHFRWADEIDGGIDEVVAKAVDEHKKRIVRMQKKLNSESKKGRMLLAVALLS</sequence>
<dbReference type="AlphaFoldDB" id="A0A0B2PGH2"/>
<reference evidence="1" key="1">
    <citation type="submission" date="2014-07" db="EMBL/GenBank/DDBJ databases">
        <title>Identification of a novel salt tolerance gene in wild soybean by whole-genome sequencing.</title>
        <authorList>
            <person name="Lam H.-M."/>
            <person name="Qi X."/>
            <person name="Li M.-W."/>
            <person name="Liu X."/>
            <person name="Xie M."/>
            <person name="Ni M."/>
            <person name="Xu X."/>
        </authorList>
    </citation>
    <scope>NUCLEOTIDE SEQUENCE [LARGE SCALE GENOMIC DNA]</scope>
    <source>
        <tissue evidence="1">Root</tissue>
    </source>
</reference>
<gene>
    <name evidence="1" type="ORF">glysoja_043513</name>
</gene>
<name>A0A0B2PGH2_GLYSO</name>
<proteinExistence type="predicted"/>
<dbReference type="Proteomes" id="UP000053555">
    <property type="component" value="Unassembled WGS sequence"/>
</dbReference>
<protein>
    <submittedName>
        <fullName evidence="1">Uncharacterized protein</fullName>
    </submittedName>
</protein>